<name>A0A9D1PT02_9SPIO</name>
<reference evidence="9" key="1">
    <citation type="journal article" date="2021" name="PeerJ">
        <title>Extensive microbial diversity within the chicken gut microbiome revealed by metagenomics and culture.</title>
        <authorList>
            <person name="Gilroy R."/>
            <person name="Ravi A."/>
            <person name="Getino M."/>
            <person name="Pursley I."/>
            <person name="Horton D.L."/>
            <person name="Alikhan N.F."/>
            <person name="Baker D."/>
            <person name="Gharbi K."/>
            <person name="Hall N."/>
            <person name="Watson M."/>
            <person name="Adriaenssens E.M."/>
            <person name="Foster-Nyarko E."/>
            <person name="Jarju S."/>
            <person name="Secka A."/>
            <person name="Antonio M."/>
            <person name="Oren A."/>
            <person name="Chaudhuri R.R."/>
            <person name="La Ragione R."/>
            <person name="Hildebrand F."/>
            <person name="Pallen M.J."/>
        </authorList>
    </citation>
    <scope>NUCLEOTIDE SEQUENCE</scope>
    <source>
        <strain evidence="9">Gambia11-129</strain>
    </source>
</reference>
<reference evidence="9" key="2">
    <citation type="submission" date="2021-04" db="EMBL/GenBank/DDBJ databases">
        <authorList>
            <person name="Gilroy R."/>
        </authorList>
    </citation>
    <scope>NUCLEOTIDE SEQUENCE</scope>
    <source>
        <strain evidence="9">Gambia11-129</strain>
    </source>
</reference>
<proteinExistence type="predicted"/>
<keyword evidence="5 9" id="KW-0067">ATP-binding</keyword>
<dbReference type="InterPro" id="IPR003439">
    <property type="entry name" value="ABC_transporter-like_ATP-bd"/>
</dbReference>
<dbReference type="GO" id="GO:0005524">
    <property type="term" value="F:ATP binding"/>
    <property type="evidence" value="ECO:0007669"/>
    <property type="project" value="UniProtKB-KW"/>
</dbReference>
<dbReference type="InterPro" id="IPR003593">
    <property type="entry name" value="AAA+_ATPase"/>
</dbReference>
<protein>
    <submittedName>
        <fullName evidence="9">ATP-binding cassette domain-containing protein</fullName>
    </submittedName>
</protein>
<evidence type="ECO:0000256" key="2">
    <source>
        <dbReference type="ARBA" id="ARBA00022448"/>
    </source>
</evidence>
<evidence type="ECO:0000313" key="9">
    <source>
        <dbReference type="EMBL" id="HIV98988.1"/>
    </source>
</evidence>
<keyword evidence="3" id="KW-1003">Cell membrane</keyword>
<dbReference type="PANTHER" id="PTHR43553:SF27">
    <property type="entry name" value="ENERGY-COUPLING FACTOR TRANSPORTER ATP-BINDING PROTEIN ECFA2"/>
    <property type="match status" value="1"/>
</dbReference>
<feature type="non-terminal residue" evidence="9">
    <location>
        <position position="1"/>
    </location>
</feature>
<dbReference type="EMBL" id="DXHU01000017">
    <property type="protein sequence ID" value="HIV98988.1"/>
    <property type="molecule type" value="Genomic_DNA"/>
</dbReference>
<keyword evidence="2" id="KW-0813">Transport</keyword>
<evidence type="ECO:0000313" key="10">
    <source>
        <dbReference type="Proteomes" id="UP000823936"/>
    </source>
</evidence>
<evidence type="ECO:0000256" key="6">
    <source>
        <dbReference type="ARBA" id="ARBA00022967"/>
    </source>
</evidence>
<evidence type="ECO:0000256" key="1">
    <source>
        <dbReference type="ARBA" id="ARBA00004202"/>
    </source>
</evidence>
<dbReference type="Gene3D" id="3.40.50.300">
    <property type="entry name" value="P-loop containing nucleotide triphosphate hydrolases"/>
    <property type="match status" value="1"/>
</dbReference>
<dbReference type="Proteomes" id="UP000823936">
    <property type="component" value="Unassembled WGS sequence"/>
</dbReference>
<dbReference type="GO" id="GO:0016887">
    <property type="term" value="F:ATP hydrolysis activity"/>
    <property type="evidence" value="ECO:0007669"/>
    <property type="project" value="InterPro"/>
</dbReference>
<dbReference type="GO" id="GO:0042626">
    <property type="term" value="F:ATPase-coupled transmembrane transporter activity"/>
    <property type="evidence" value="ECO:0007669"/>
    <property type="project" value="TreeGrafter"/>
</dbReference>
<dbReference type="PANTHER" id="PTHR43553">
    <property type="entry name" value="HEAVY METAL TRANSPORTER"/>
    <property type="match status" value="1"/>
</dbReference>
<evidence type="ECO:0000256" key="4">
    <source>
        <dbReference type="ARBA" id="ARBA00022741"/>
    </source>
</evidence>
<dbReference type="SUPFAM" id="SSF52540">
    <property type="entry name" value="P-loop containing nucleoside triphosphate hydrolases"/>
    <property type="match status" value="1"/>
</dbReference>
<feature type="domain" description="AAA+ ATPase" evidence="8">
    <location>
        <begin position="5"/>
        <end position="178"/>
    </location>
</feature>
<evidence type="ECO:0000259" key="8">
    <source>
        <dbReference type="SMART" id="SM00382"/>
    </source>
</evidence>
<gene>
    <name evidence="9" type="ORF">IAB12_04325</name>
</gene>
<dbReference type="InterPro" id="IPR027417">
    <property type="entry name" value="P-loop_NTPase"/>
</dbReference>
<evidence type="ECO:0000256" key="5">
    <source>
        <dbReference type="ARBA" id="ARBA00022840"/>
    </source>
</evidence>
<comment type="subcellular location">
    <subcellularLocation>
        <location evidence="1">Cell membrane</location>
        <topology evidence="1">Peripheral membrane protein</topology>
    </subcellularLocation>
</comment>
<dbReference type="AlphaFoldDB" id="A0A9D1PT02"/>
<dbReference type="GO" id="GO:0043190">
    <property type="term" value="C:ATP-binding cassette (ABC) transporter complex"/>
    <property type="evidence" value="ECO:0007669"/>
    <property type="project" value="TreeGrafter"/>
</dbReference>
<dbReference type="InterPro" id="IPR050095">
    <property type="entry name" value="ECF_ABC_transporter_ATP-bd"/>
</dbReference>
<keyword evidence="7" id="KW-0472">Membrane</keyword>
<keyword evidence="6" id="KW-1278">Translocase</keyword>
<organism evidence="9 10">
    <name type="scientific">Candidatus Ornithospirochaeta avicola</name>
    <dbReference type="NCBI Taxonomy" id="2840896"/>
    <lineage>
        <taxon>Bacteria</taxon>
        <taxon>Pseudomonadati</taxon>
        <taxon>Spirochaetota</taxon>
        <taxon>Spirochaetia</taxon>
        <taxon>Spirochaetales</taxon>
        <taxon>Spirochaetaceae</taxon>
        <taxon>Spirochaetaceae incertae sedis</taxon>
        <taxon>Candidatus Ornithospirochaeta</taxon>
    </lineage>
</organism>
<evidence type="ECO:0000256" key="3">
    <source>
        <dbReference type="ARBA" id="ARBA00022475"/>
    </source>
</evidence>
<keyword evidence="4" id="KW-0547">Nucleotide-binding</keyword>
<evidence type="ECO:0000256" key="7">
    <source>
        <dbReference type="ARBA" id="ARBA00023136"/>
    </source>
</evidence>
<comment type="caution">
    <text evidence="9">The sequence shown here is derived from an EMBL/GenBank/DDBJ whole genome shotgun (WGS) entry which is preliminary data.</text>
</comment>
<dbReference type="SMART" id="SM00382">
    <property type="entry name" value="AAA"/>
    <property type="match status" value="1"/>
</dbReference>
<accession>A0A9D1PT02</accession>
<dbReference type="Pfam" id="PF00005">
    <property type="entry name" value="ABC_tran"/>
    <property type="match status" value="1"/>
</dbReference>
<sequence>ITITGPCLCLLKGENGSGKTTLLEILLGIHNTDGAITFYGISPNTIYYFFQTATLFKGTIRDNLLLGSYKRDNEIYDVLKSVGIYEKIFHLPSSLDTVVSDDSFSRGEVKRLLLARALLQNFDVLLIDEIENSIDLNSKKKILSLLKEVSKKKIVILVSHDIEADAYADRVFQIRSQNIVEI</sequence>